<dbReference type="SUPFAM" id="SSF55781">
    <property type="entry name" value="GAF domain-like"/>
    <property type="match status" value="1"/>
</dbReference>
<evidence type="ECO:0000313" key="3">
    <source>
        <dbReference type="EMBL" id="GAA2698653.1"/>
    </source>
</evidence>
<dbReference type="Proteomes" id="UP001499989">
    <property type="component" value="Unassembled WGS sequence"/>
</dbReference>
<dbReference type="PANTHER" id="PTHR43156">
    <property type="entry name" value="STAGE II SPORULATION PROTEIN E-RELATED"/>
    <property type="match status" value="1"/>
</dbReference>
<dbReference type="InterPro" id="IPR052016">
    <property type="entry name" value="Bact_Sigma-Reg"/>
</dbReference>
<dbReference type="SUPFAM" id="SSF55785">
    <property type="entry name" value="PYP-like sensor domain (PAS domain)"/>
    <property type="match status" value="1"/>
</dbReference>
<keyword evidence="1" id="KW-0378">Hydrolase</keyword>
<evidence type="ECO:0000313" key="4">
    <source>
        <dbReference type="Proteomes" id="UP001499989"/>
    </source>
</evidence>
<dbReference type="InterPro" id="IPR036457">
    <property type="entry name" value="PPM-type-like_dom_sf"/>
</dbReference>
<reference evidence="3 4" key="1">
    <citation type="journal article" date="2019" name="Int. J. Syst. Evol. Microbiol.">
        <title>The Global Catalogue of Microorganisms (GCM) 10K type strain sequencing project: providing services to taxonomists for standard genome sequencing and annotation.</title>
        <authorList>
            <consortium name="The Broad Institute Genomics Platform"/>
            <consortium name="The Broad Institute Genome Sequencing Center for Infectious Disease"/>
            <person name="Wu L."/>
            <person name="Ma J."/>
        </authorList>
    </citation>
    <scope>NUCLEOTIDE SEQUENCE [LARGE SCALE GENOMIC DNA]</scope>
    <source>
        <strain evidence="3 4">JCM 4531</strain>
    </source>
</reference>
<comment type="caution">
    <text evidence="3">The sequence shown here is derived from an EMBL/GenBank/DDBJ whole genome shotgun (WGS) entry which is preliminary data.</text>
</comment>
<dbReference type="Pfam" id="PF07228">
    <property type="entry name" value="SpoIIE"/>
    <property type="match status" value="1"/>
</dbReference>
<gene>
    <name evidence="3" type="ORF">GCM10010310_64590</name>
</gene>
<dbReference type="PANTHER" id="PTHR43156:SF2">
    <property type="entry name" value="STAGE II SPORULATION PROTEIN E"/>
    <property type="match status" value="1"/>
</dbReference>
<dbReference type="Gene3D" id="3.30.450.40">
    <property type="match status" value="1"/>
</dbReference>
<dbReference type="Pfam" id="PF00989">
    <property type="entry name" value="PAS"/>
    <property type="match status" value="1"/>
</dbReference>
<dbReference type="SMART" id="SM00065">
    <property type="entry name" value="GAF"/>
    <property type="match status" value="1"/>
</dbReference>
<dbReference type="Gene3D" id="3.30.450.20">
    <property type="entry name" value="PAS domain"/>
    <property type="match status" value="1"/>
</dbReference>
<keyword evidence="4" id="KW-1185">Reference proteome</keyword>
<dbReference type="SMART" id="SM00091">
    <property type="entry name" value="PAS"/>
    <property type="match status" value="1"/>
</dbReference>
<organism evidence="3 4">
    <name type="scientific">Streptomyces violaceolatus</name>
    <dbReference type="NCBI Taxonomy" id="67378"/>
    <lineage>
        <taxon>Bacteria</taxon>
        <taxon>Bacillati</taxon>
        <taxon>Actinomycetota</taxon>
        <taxon>Actinomycetes</taxon>
        <taxon>Kitasatosporales</taxon>
        <taxon>Streptomycetaceae</taxon>
        <taxon>Streptomyces</taxon>
        <taxon>Streptomyces violaceoruber group</taxon>
    </lineage>
</organism>
<dbReference type="InterPro" id="IPR013767">
    <property type="entry name" value="PAS_fold"/>
</dbReference>
<proteinExistence type="predicted"/>
<protein>
    <submittedName>
        <fullName evidence="3">SpoIIE family protein phosphatase</fullName>
    </submittedName>
</protein>
<accession>A0ABN3TBR8</accession>
<feature type="domain" description="PAS" evidence="2">
    <location>
        <begin position="45"/>
        <end position="90"/>
    </location>
</feature>
<dbReference type="CDD" id="cd00130">
    <property type="entry name" value="PAS"/>
    <property type="match status" value="1"/>
</dbReference>
<dbReference type="PROSITE" id="PS50112">
    <property type="entry name" value="PAS"/>
    <property type="match status" value="1"/>
</dbReference>
<dbReference type="Gene3D" id="3.60.40.10">
    <property type="entry name" value="PPM-type phosphatase domain"/>
    <property type="match status" value="1"/>
</dbReference>
<dbReference type="InterPro" id="IPR001932">
    <property type="entry name" value="PPM-type_phosphatase-like_dom"/>
</dbReference>
<evidence type="ECO:0000256" key="1">
    <source>
        <dbReference type="ARBA" id="ARBA00022801"/>
    </source>
</evidence>
<dbReference type="NCBIfam" id="TIGR00229">
    <property type="entry name" value="sensory_box"/>
    <property type="match status" value="1"/>
</dbReference>
<sequence length="602" mass="65108">MGLSCVGGTLEGSSHRAARVREENVMTGAHDETGGHPVVPGATAAVEALGASAYLVDEQGCIVAVNSLAERMLGRRAEELVGQDAHELLHRGAQGQPLHVSQCAMRQAFHAGHPAQGDDDYFAHADGSVLPVSWFIAPYAVDGRNVGTLVLFHPRPQASATGPHPERTAEPLSELERLALLAETTTRLTSTLNVDEALHRLVELVLPRLADWAVIDLITEHDEVWRTAVVHSEEERLVPYEELQGPMPPVPEHSAMPLSRALRGVASALVEPDVYDRPPDSGIAVEQRRLFDATGIRSAVVVPLRGTREVLGAFTLGRTQKQGNFTTADLPLIEDIARRASLALDNARLYQRQRAVAETMQNHLLPQMPRVPGLQLAVRYLPAPDASQVGGDWYDAFSLSDGATALAIGDVVGHDLEATAGMAQLRNMLRAYAWSQQTPPSRIVERLDEAIMPITDVTMATLICARVTRTDGGRWHLTWTNAGHPPPLLVTRDGLTEYLTDGHSLLLGTGLGSRRPDATVVLPPGCTLLLYTDGLIEVPGQTLDEGLDRLQQHAAALAHRPLPSFTDQLLRRVQPPGLDDVALLALRTPKEPMSRKAADTLG</sequence>
<dbReference type="EMBL" id="BAAASK010000027">
    <property type="protein sequence ID" value="GAA2698653.1"/>
    <property type="molecule type" value="Genomic_DNA"/>
</dbReference>
<dbReference type="SUPFAM" id="SSF81606">
    <property type="entry name" value="PP2C-like"/>
    <property type="match status" value="1"/>
</dbReference>
<dbReference type="SMART" id="SM00331">
    <property type="entry name" value="PP2C_SIG"/>
    <property type="match status" value="1"/>
</dbReference>
<dbReference type="InterPro" id="IPR000014">
    <property type="entry name" value="PAS"/>
</dbReference>
<name>A0ABN3TBR8_9ACTN</name>
<evidence type="ECO:0000259" key="2">
    <source>
        <dbReference type="PROSITE" id="PS50112"/>
    </source>
</evidence>
<dbReference type="InterPro" id="IPR035965">
    <property type="entry name" value="PAS-like_dom_sf"/>
</dbReference>
<dbReference type="Pfam" id="PF01590">
    <property type="entry name" value="GAF"/>
    <property type="match status" value="1"/>
</dbReference>
<dbReference type="InterPro" id="IPR029016">
    <property type="entry name" value="GAF-like_dom_sf"/>
</dbReference>
<dbReference type="InterPro" id="IPR003018">
    <property type="entry name" value="GAF"/>
</dbReference>